<dbReference type="InterPro" id="IPR043133">
    <property type="entry name" value="GTP-CH-I_C/QueF"/>
</dbReference>
<evidence type="ECO:0000256" key="5">
    <source>
        <dbReference type="ARBA" id="ARBA00022909"/>
    </source>
</evidence>
<dbReference type="SUPFAM" id="SSF55620">
    <property type="entry name" value="Tetrahydrobiopterin biosynthesis enzymes-like"/>
    <property type="match status" value="1"/>
</dbReference>
<evidence type="ECO:0000259" key="8">
    <source>
        <dbReference type="SMART" id="SM00905"/>
    </source>
</evidence>
<dbReference type="InterPro" id="IPR006156">
    <property type="entry name" value="Dihydroneopterin_aldolase"/>
</dbReference>
<evidence type="ECO:0000256" key="6">
    <source>
        <dbReference type="ARBA" id="ARBA00023239"/>
    </source>
</evidence>
<dbReference type="AlphaFoldDB" id="A0A6J6IGX9"/>
<dbReference type="PANTHER" id="PTHR42844">
    <property type="entry name" value="DIHYDRONEOPTERIN ALDOLASE 1-RELATED"/>
    <property type="match status" value="1"/>
</dbReference>
<evidence type="ECO:0000256" key="4">
    <source>
        <dbReference type="ARBA" id="ARBA00013043"/>
    </source>
</evidence>
<reference evidence="9" key="1">
    <citation type="submission" date="2020-05" db="EMBL/GenBank/DDBJ databases">
        <authorList>
            <person name="Chiriac C."/>
            <person name="Salcher M."/>
            <person name="Ghai R."/>
            <person name="Kavagutti S V."/>
        </authorList>
    </citation>
    <scope>NUCLEOTIDE SEQUENCE</scope>
</reference>
<dbReference type="GO" id="GO:0005737">
    <property type="term" value="C:cytoplasm"/>
    <property type="evidence" value="ECO:0007669"/>
    <property type="project" value="TreeGrafter"/>
</dbReference>
<dbReference type="NCBIfam" id="TIGR00526">
    <property type="entry name" value="folB_dom"/>
    <property type="match status" value="1"/>
</dbReference>
<proteinExistence type="inferred from homology"/>
<accession>A0A6J6IGX9</accession>
<dbReference type="PANTHER" id="PTHR42844:SF1">
    <property type="entry name" value="DIHYDRONEOPTERIN ALDOLASE 1-RELATED"/>
    <property type="match status" value="1"/>
</dbReference>
<sequence length="121" mass="12887">MASTDRIELRGLVVTGICGALPEERERAQPLEVDVDVVADLSIAGASDELDDTLNYGVITAALEDVILNGRPFLLEHLAQNLADAVLADPRATSVTVTVRKLRPPVPQALATSGVCITRDR</sequence>
<gene>
    <name evidence="9" type="ORF">UFOPK1835_01996</name>
</gene>
<comment type="similarity">
    <text evidence="3">Belongs to the DHNA family.</text>
</comment>
<dbReference type="GO" id="GO:0004150">
    <property type="term" value="F:dihydroneopterin aldolase activity"/>
    <property type="evidence" value="ECO:0007669"/>
    <property type="project" value="UniProtKB-EC"/>
</dbReference>
<keyword evidence="5" id="KW-0289">Folate biosynthesis</keyword>
<keyword evidence="6" id="KW-0456">Lyase</keyword>
<evidence type="ECO:0000256" key="1">
    <source>
        <dbReference type="ARBA" id="ARBA00001353"/>
    </source>
</evidence>
<dbReference type="SMART" id="SM00905">
    <property type="entry name" value="FolB"/>
    <property type="match status" value="1"/>
</dbReference>
<comment type="pathway">
    <text evidence="2">Cofactor biosynthesis; tetrahydrofolate biosynthesis; 2-amino-4-hydroxy-6-hydroxymethyl-7,8-dihydropteridine diphosphate from 7,8-dihydroneopterin triphosphate: step 3/4.</text>
</comment>
<dbReference type="NCBIfam" id="TIGR00525">
    <property type="entry name" value="folB"/>
    <property type="match status" value="1"/>
</dbReference>
<dbReference type="Pfam" id="PF02152">
    <property type="entry name" value="FolB"/>
    <property type="match status" value="1"/>
</dbReference>
<dbReference type="EC" id="4.1.2.25" evidence="4"/>
<protein>
    <recommendedName>
        <fullName evidence="4">dihydroneopterin aldolase</fullName>
        <ecNumber evidence="4">4.1.2.25</ecNumber>
    </recommendedName>
    <alternativeName>
        <fullName evidence="7">7,8-dihydroneopterin aldolase</fullName>
    </alternativeName>
</protein>
<evidence type="ECO:0000313" key="9">
    <source>
        <dbReference type="EMBL" id="CAB4623728.1"/>
    </source>
</evidence>
<comment type="catalytic activity">
    <reaction evidence="1">
        <text>7,8-dihydroneopterin = 6-hydroxymethyl-7,8-dihydropterin + glycolaldehyde</text>
        <dbReference type="Rhea" id="RHEA:10540"/>
        <dbReference type="ChEBI" id="CHEBI:17001"/>
        <dbReference type="ChEBI" id="CHEBI:17071"/>
        <dbReference type="ChEBI" id="CHEBI:44841"/>
        <dbReference type="EC" id="4.1.2.25"/>
    </reaction>
</comment>
<name>A0A6J6IGX9_9ZZZZ</name>
<evidence type="ECO:0000256" key="3">
    <source>
        <dbReference type="ARBA" id="ARBA00005708"/>
    </source>
</evidence>
<dbReference type="EMBL" id="CAEZUP010000125">
    <property type="protein sequence ID" value="CAB4623728.1"/>
    <property type="molecule type" value="Genomic_DNA"/>
</dbReference>
<dbReference type="Gene3D" id="3.30.1130.10">
    <property type="match status" value="1"/>
</dbReference>
<dbReference type="GO" id="GO:0046656">
    <property type="term" value="P:folic acid biosynthetic process"/>
    <property type="evidence" value="ECO:0007669"/>
    <property type="project" value="UniProtKB-KW"/>
</dbReference>
<dbReference type="InterPro" id="IPR006157">
    <property type="entry name" value="FolB_dom"/>
</dbReference>
<evidence type="ECO:0000256" key="2">
    <source>
        <dbReference type="ARBA" id="ARBA00005013"/>
    </source>
</evidence>
<organism evidence="9">
    <name type="scientific">freshwater metagenome</name>
    <dbReference type="NCBI Taxonomy" id="449393"/>
    <lineage>
        <taxon>unclassified sequences</taxon>
        <taxon>metagenomes</taxon>
        <taxon>ecological metagenomes</taxon>
    </lineage>
</organism>
<feature type="domain" description="Dihydroneopterin aldolase/epimerase" evidence="8">
    <location>
        <begin position="7"/>
        <end position="119"/>
    </location>
</feature>
<evidence type="ECO:0000256" key="7">
    <source>
        <dbReference type="ARBA" id="ARBA00032903"/>
    </source>
</evidence>